<evidence type="ECO:0000256" key="1">
    <source>
        <dbReference type="ARBA" id="ARBA00008217"/>
    </source>
</evidence>
<dbReference type="EMBL" id="UOFR01000003">
    <property type="protein sequence ID" value="VAW90659.1"/>
    <property type="molecule type" value="Genomic_DNA"/>
</dbReference>
<dbReference type="InterPro" id="IPR016035">
    <property type="entry name" value="Acyl_Trfase/lysoPLipase"/>
</dbReference>
<dbReference type="PANTHER" id="PTHR42681:SF1">
    <property type="entry name" value="MALONYL-COA-ACYL CARRIER PROTEIN TRANSACYLASE, MITOCHONDRIAL"/>
    <property type="match status" value="1"/>
</dbReference>
<dbReference type="AlphaFoldDB" id="A0A3B0ZXK8"/>
<dbReference type="PIRSF" id="PIRSF000446">
    <property type="entry name" value="Mct"/>
    <property type="match status" value="1"/>
</dbReference>
<dbReference type="PANTHER" id="PTHR42681">
    <property type="entry name" value="MALONYL-COA-ACYL CARRIER PROTEIN TRANSACYLASE, MITOCHONDRIAL"/>
    <property type="match status" value="1"/>
</dbReference>
<evidence type="ECO:0000256" key="4">
    <source>
        <dbReference type="ARBA" id="ARBA00023315"/>
    </source>
</evidence>
<protein>
    <recommendedName>
        <fullName evidence="2">[acyl-carrier-protein] S-malonyltransferase</fullName>
        <ecNumber evidence="2">2.3.1.39</ecNumber>
    </recommendedName>
</protein>
<dbReference type="SUPFAM" id="SSF55048">
    <property type="entry name" value="Probable ACP-binding domain of malonyl-CoA ACP transacylase"/>
    <property type="match status" value="1"/>
</dbReference>
<name>A0A3B0ZXK8_9ZZZZ</name>
<evidence type="ECO:0000256" key="5">
    <source>
        <dbReference type="ARBA" id="ARBA00048462"/>
    </source>
</evidence>
<gene>
    <name evidence="7" type="ORF">MNBD_GAMMA21-1739</name>
</gene>
<sequence>MNLAFVFPGQGSQKIGMLSDMFTAYPSIKTVYDEASSVLDYDLWDIVSNGPDEKINSTDITQPVMLAAGFAIWQVWLDKGGIQPALMAGHSLGEYTALVCAGALDFKQAIKLVSARGRYMQAAVPPGSGAMAAILGLDDDAVRRVCSESSTNGIVEAVNFNSPSQVVIAGEASAVQNATEIAKEAGAKRAVILPVSVPSHCQLMKPAAEMLAADLNDIEIRQPEIPVINNVSVEATSNPDEIKQALIKQLYQPVRWVEVIQAMASRGVDTIIECGPGKVLLGLNKRIDKSLSHAAFNSPDAINAQLANS</sequence>
<keyword evidence="3 7" id="KW-0808">Transferase</keyword>
<dbReference type="GO" id="GO:0005829">
    <property type="term" value="C:cytosol"/>
    <property type="evidence" value="ECO:0007669"/>
    <property type="project" value="TreeGrafter"/>
</dbReference>
<proteinExistence type="inferred from homology"/>
<accession>A0A3B0ZXK8</accession>
<feature type="domain" description="Malonyl-CoA:ACP transacylase (MAT)" evidence="6">
    <location>
        <begin position="6"/>
        <end position="309"/>
    </location>
</feature>
<evidence type="ECO:0000256" key="2">
    <source>
        <dbReference type="ARBA" id="ARBA00013258"/>
    </source>
</evidence>
<dbReference type="GO" id="GO:0004314">
    <property type="term" value="F:[acyl-carrier-protein] S-malonyltransferase activity"/>
    <property type="evidence" value="ECO:0007669"/>
    <property type="project" value="UniProtKB-EC"/>
</dbReference>
<dbReference type="GO" id="GO:0006633">
    <property type="term" value="P:fatty acid biosynthetic process"/>
    <property type="evidence" value="ECO:0007669"/>
    <property type="project" value="TreeGrafter"/>
</dbReference>
<evidence type="ECO:0000259" key="6">
    <source>
        <dbReference type="SMART" id="SM00827"/>
    </source>
</evidence>
<dbReference type="InterPro" id="IPR050858">
    <property type="entry name" value="Mal-CoA-ACP_Trans/PKS_FabD"/>
</dbReference>
<dbReference type="FunFam" id="3.30.70.250:FF:000001">
    <property type="entry name" value="Malonyl CoA-acyl carrier protein transacylase"/>
    <property type="match status" value="1"/>
</dbReference>
<dbReference type="Gene3D" id="3.40.366.10">
    <property type="entry name" value="Malonyl-Coenzyme A Acyl Carrier Protein, domain 2"/>
    <property type="match status" value="1"/>
</dbReference>
<evidence type="ECO:0000256" key="3">
    <source>
        <dbReference type="ARBA" id="ARBA00022679"/>
    </source>
</evidence>
<reference evidence="7" key="1">
    <citation type="submission" date="2018-06" db="EMBL/GenBank/DDBJ databases">
        <authorList>
            <person name="Zhirakovskaya E."/>
        </authorList>
    </citation>
    <scope>NUCLEOTIDE SEQUENCE</scope>
</reference>
<dbReference type="EC" id="2.3.1.39" evidence="2"/>
<comment type="similarity">
    <text evidence="1">Belongs to the FabD family.</text>
</comment>
<dbReference type="InterPro" id="IPR016036">
    <property type="entry name" value="Malonyl_transacylase_ACP-bd"/>
</dbReference>
<dbReference type="SUPFAM" id="SSF52151">
    <property type="entry name" value="FabD/lysophospholipase-like"/>
    <property type="match status" value="1"/>
</dbReference>
<dbReference type="InterPro" id="IPR014043">
    <property type="entry name" value="Acyl_transferase_dom"/>
</dbReference>
<evidence type="ECO:0000313" key="7">
    <source>
        <dbReference type="EMBL" id="VAW90659.1"/>
    </source>
</evidence>
<dbReference type="InterPro" id="IPR001227">
    <property type="entry name" value="Ac_transferase_dom_sf"/>
</dbReference>
<dbReference type="InterPro" id="IPR004410">
    <property type="entry name" value="Malonyl_CoA-ACP_transAc_FabD"/>
</dbReference>
<dbReference type="SMART" id="SM00827">
    <property type="entry name" value="PKS_AT"/>
    <property type="match status" value="1"/>
</dbReference>
<keyword evidence="4 7" id="KW-0012">Acyltransferase</keyword>
<dbReference type="InterPro" id="IPR024925">
    <property type="entry name" value="Malonyl_CoA-ACP_transAc"/>
</dbReference>
<dbReference type="Gene3D" id="3.30.70.250">
    <property type="entry name" value="Malonyl-CoA ACP transacylase, ACP-binding"/>
    <property type="match status" value="1"/>
</dbReference>
<dbReference type="Pfam" id="PF00698">
    <property type="entry name" value="Acyl_transf_1"/>
    <property type="match status" value="1"/>
</dbReference>
<comment type="catalytic activity">
    <reaction evidence="5">
        <text>holo-[ACP] + malonyl-CoA = malonyl-[ACP] + CoA</text>
        <dbReference type="Rhea" id="RHEA:41792"/>
        <dbReference type="Rhea" id="RHEA-COMP:9623"/>
        <dbReference type="Rhea" id="RHEA-COMP:9685"/>
        <dbReference type="ChEBI" id="CHEBI:57287"/>
        <dbReference type="ChEBI" id="CHEBI:57384"/>
        <dbReference type="ChEBI" id="CHEBI:64479"/>
        <dbReference type="ChEBI" id="CHEBI:78449"/>
        <dbReference type="EC" id="2.3.1.39"/>
    </reaction>
</comment>
<organism evidence="7">
    <name type="scientific">hydrothermal vent metagenome</name>
    <dbReference type="NCBI Taxonomy" id="652676"/>
    <lineage>
        <taxon>unclassified sequences</taxon>
        <taxon>metagenomes</taxon>
        <taxon>ecological metagenomes</taxon>
    </lineage>
</organism>
<dbReference type="NCBIfam" id="TIGR00128">
    <property type="entry name" value="fabD"/>
    <property type="match status" value="1"/>
</dbReference>